<dbReference type="PANTHER" id="PTHR47245">
    <property type="entry name" value="PEPTIDYLPROLYL ISOMERASE"/>
    <property type="match status" value="1"/>
</dbReference>
<keyword evidence="1" id="KW-0697">Rotamase</keyword>
<keyword evidence="4" id="KW-1185">Reference proteome</keyword>
<name>A0ABP8MHJ9_9BACT</name>
<gene>
    <name evidence="3" type="ORF">GCM10023092_06720</name>
</gene>
<dbReference type="Proteomes" id="UP001501410">
    <property type="component" value="Unassembled WGS sequence"/>
</dbReference>
<dbReference type="PROSITE" id="PS50198">
    <property type="entry name" value="PPIC_PPIASE_2"/>
    <property type="match status" value="1"/>
</dbReference>
<dbReference type="EMBL" id="BAABEZ010000004">
    <property type="protein sequence ID" value="GAA4450595.1"/>
    <property type="molecule type" value="Genomic_DNA"/>
</dbReference>
<sequence length="719" mass="80430">MAIIQKIRDKYAKLAGGVIAVSLIAFVVNDAFNSNSGSIFGSSKALAKVDGSSVDPLEFDKRVREYNTVFSISNQNREMTDEIRAQISEQALRDLVNEKIIDKQLSKLGITISDKEMKDVVYGTTPSNIIMNYPVFTNPETGGFDPSRIKAYEEQLANPPAQVDLNALEKEREQWENYKSFAMHQYKMQRFNGLVNASMYSPKFMVDYKMAAQNEMASIRVVKVPATTIPDSEVPLTDADINSYVEKHKKRFELKEDMRGIDYVAFDVVPSTEDTNTAAESLAKLKQDLTVKSGDQLKDFVNTNSEDAYRDFYFTKSSLKSVYADTLLSQPVGTVVGPYIDGKSFVIAKITDRREMPDSVKAQHVLIQPTQQMNDSAAHKMADSLMLAIQSGAANFDSVARQFSADKQNSDKGGDLGYFAYGQMVPEFNDFTFMGKTGEIKVVKTQFGYHIVRINDQKNLQNGTKIAFITKSLYPSDATETEIYSKATEFASKYKGAKFEEGVTATKMQKREADQVRVQDFSIGGLGPAREIVRWMYDAKQGDVSEVLKVTSPNTRYIIAKLTNIQSKGTLKVNDAVKPELENIVRMEKKMDKIVEKYKSQTSLEAVAQAAGQPVLAADSFTNTVPYLASVGYEPKVVGYSFYKNAKVGSISPAIKGQDGVSYMVITQRVPKQANPNEAAVFQQQQMMEQQQMQRTIGNNLQEMLMRKANVKYYNDNIR</sequence>
<dbReference type="InterPro" id="IPR023058">
    <property type="entry name" value="PPIase_PpiC_CS"/>
</dbReference>
<organism evidence="3 4">
    <name type="scientific">Rurimicrobium arvi</name>
    <dbReference type="NCBI Taxonomy" id="2049916"/>
    <lineage>
        <taxon>Bacteria</taxon>
        <taxon>Pseudomonadati</taxon>
        <taxon>Bacteroidota</taxon>
        <taxon>Chitinophagia</taxon>
        <taxon>Chitinophagales</taxon>
        <taxon>Chitinophagaceae</taxon>
        <taxon>Rurimicrobium</taxon>
    </lineage>
</organism>
<evidence type="ECO:0000313" key="3">
    <source>
        <dbReference type="EMBL" id="GAA4450595.1"/>
    </source>
</evidence>
<dbReference type="Pfam" id="PF13616">
    <property type="entry name" value="Rotamase_3"/>
    <property type="match status" value="1"/>
</dbReference>
<dbReference type="InterPro" id="IPR027304">
    <property type="entry name" value="Trigger_fact/SurA_dom_sf"/>
</dbReference>
<protein>
    <submittedName>
        <fullName evidence="3">SurA N-terminal domain-containing protein</fullName>
    </submittedName>
</protein>
<dbReference type="PANTHER" id="PTHR47245:SF2">
    <property type="entry name" value="PEPTIDYL-PROLYL CIS-TRANS ISOMERASE HP_0175-RELATED"/>
    <property type="match status" value="1"/>
</dbReference>
<dbReference type="SUPFAM" id="SSF109998">
    <property type="entry name" value="Triger factor/SurA peptide-binding domain-like"/>
    <property type="match status" value="1"/>
</dbReference>
<feature type="domain" description="PpiC" evidence="2">
    <location>
        <begin position="357"/>
        <end position="456"/>
    </location>
</feature>
<evidence type="ECO:0000313" key="4">
    <source>
        <dbReference type="Proteomes" id="UP001501410"/>
    </source>
</evidence>
<dbReference type="InterPro" id="IPR050245">
    <property type="entry name" value="PrsA_foldase"/>
</dbReference>
<accession>A0ABP8MHJ9</accession>
<dbReference type="RefSeq" id="WP_344822686.1">
    <property type="nucleotide sequence ID" value="NZ_BAABEZ010000004.1"/>
</dbReference>
<dbReference type="InterPro" id="IPR000297">
    <property type="entry name" value="PPIase_PpiC"/>
</dbReference>
<dbReference type="Pfam" id="PF13623">
    <property type="entry name" value="SurA_N_2"/>
    <property type="match status" value="1"/>
</dbReference>
<evidence type="ECO:0000259" key="2">
    <source>
        <dbReference type="PROSITE" id="PS50198"/>
    </source>
</evidence>
<dbReference type="PROSITE" id="PS01096">
    <property type="entry name" value="PPIC_PPIASE_1"/>
    <property type="match status" value="1"/>
</dbReference>
<reference evidence="4" key="1">
    <citation type="journal article" date="2019" name="Int. J. Syst. Evol. Microbiol.">
        <title>The Global Catalogue of Microorganisms (GCM) 10K type strain sequencing project: providing services to taxonomists for standard genome sequencing and annotation.</title>
        <authorList>
            <consortium name="The Broad Institute Genomics Platform"/>
            <consortium name="The Broad Institute Genome Sequencing Center for Infectious Disease"/>
            <person name="Wu L."/>
            <person name="Ma J."/>
        </authorList>
    </citation>
    <scope>NUCLEOTIDE SEQUENCE [LARGE SCALE GENOMIC DNA]</scope>
    <source>
        <strain evidence="4">JCM 31921</strain>
    </source>
</reference>
<comment type="caution">
    <text evidence="3">The sequence shown here is derived from an EMBL/GenBank/DDBJ whole genome shotgun (WGS) entry which is preliminary data.</text>
</comment>
<dbReference type="Gene3D" id="1.10.4030.10">
    <property type="entry name" value="Porin chaperone SurA, peptide-binding domain"/>
    <property type="match status" value="1"/>
</dbReference>
<dbReference type="SUPFAM" id="SSF54534">
    <property type="entry name" value="FKBP-like"/>
    <property type="match status" value="1"/>
</dbReference>
<dbReference type="InterPro" id="IPR046357">
    <property type="entry name" value="PPIase_dom_sf"/>
</dbReference>
<proteinExistence type="predicted"/>
<keyword evidence="1" id="KW-0413">Isomerase</keyword>
<dbReference type="Gene3D" id="3.10.50.40">
    <property type="match status" value="1"/>
</dbReference>
<evidence type="ECO:0000256" key="1">
    <source>
        <dbReference type="PROSITE-ProRule" id="PRU00278"/>
    </source>
</evidence>